<protein>
    <submittedName>
        <fullName evidence="2">Uncharacterized protein</fullName>
    </submittedName>
</protein>
<dbReference type="Proteomes" id="UP000694388">
    <property type="component" value="Unplaced"/>
</dbReference>
<reference evidence="2" key="1">
    <citation type="submission" date="2025-08" db="UniProtKB">
        <authorList>
            <consortium name="Ensembl"/>
        </authorList>
    </citation>
    <scope>IDENTIFICATION</scope>
</reference>
<reference evidence="2" key="2">
    <citation type="submission" date="2025-09" db="UniProtKB">
        <authorList>
            <consortium name="Ensembl"/>
        </authorList>
    </citation>
    <scope>IDENTIFICATION</scope>
</reference>
<feature type="region of interest" description="Disordered" evidence="1">
    <location>
        <begin position="1"/>
        <end position="37"/>
    </location>
</feature>
<proteinExistence type="predicted"/>
<sequence length="134" mass="15155">MAKHSRFSDSDSDEDSGLSPLRACEEKVEQLQDENDSLRRQIRLLTRPRRYSSEVEDFLTKLLERVEREQSATDKLPSNLKPQPASVVLRCHCKDHASSPEADRAFTARITVAKQRLSGARNLTCESLALACQL</sequence>
<accession>A0A8C4N386</accession>
<evidence type="ECO:0000313" key="2">
    <source>
        <dbReference type="Ensembl" id="ENSEBUP00000000308.1"/>
    </source>
</evidence>
<organism evidence="2 3">
    <name type="scientific">Eptatretus burgeri</name>
    <name type="common">Inshore hagfish</name>
    <dbReference type="NCBI Taxonomy" id="7764"/>
    <lineage>
        <taxon>Eukaryota</taxon>
        <taxon>Metazoa</taxon>
        <taxon>Chordata</taxon>
        <taxon>Craniata</taxon>
        <taxon>Vertebrata</taxon>
        <taxon>Cyclostomata</taxon>
        <taxon>Myxini</taxon>
        <taxon>Myxiniformes</taxon>
        <taxon>Myxinidae</taxon>
        <taxon>Eptatretinae</taxon>
        <taxon>Eptatretus</taxon>
    </lineage>
</organism>
<evidence type="ECO:0000313" key="3">
    <source>
        <dbReference type="Proteomes" id="UP000694388"/>
    </source>
</evidence>
<dbReference type="AlphaFoldDB" id="A0A8C4N386"/>
<dbReference type="GeneTree" id="ENSGT00940000174091"/>
<dbReference type="Ensembl" id="ENSEBUT00000000601.1">
    <property type="protein sequence ID" value="ENSEBUP00000000308.1"/>
    <property type="gene ID" value="ENSEBUG00000000501.1"/>
</dbReference>
<keyword evidence="3" id="KW-1185">Reference proteome</keyword>
<name>A0A8C4N386_EPTBU</name>
<evidence type="ECO:0000256" key="1">
    <source>
        <dbReference type="SAM" id="MobiDB-lite"/>
    </source>
</evidence>